<name>A0ABS5LQG6_9BURK</name>
<proteinExistence type="predicted"/>
<dbReference type="InterPro" id="IPR009387">
    <property type="entry name" value="HigB-2"/>
</dbReference>
<protein>
    <submittedName>
        <fullName evidence="1">Toxin HigB-2</fullName>
    </submittedName>
</protein>
<dbReference type="EMBL" id="JAANES010000001">
    <property type="protein sequence ID" value="MBS3018536.1"/>
    <property type="molecule type" value="Genomic_DNA"/>
</dbReference>
<keyword evidence="2" id="KW-1185">Reference proteome</keyword>
<dbReference type="RefSeq" id="WP_211456391.1">
    <property type="nucleotide sequence ID" value="NZ_JAANES010000001.1"/>
</dbReference>
<dbReference type="Proteomes" id="UP001647436">
    <property type="component" value="Unassembled WGS sequence"/>
</dbReference>
<organism evidence="1 2">
    <name type="scientific">Comamonas brasiliensis</name>
    <dbReference type="NCBI Taxonomy" id="1812482"/>
    <lineage>
        <taxon>Bacteria</taxon>
        <taxon>Pseudomonadati</taxon>
        <taxon>Pseudomonadota</taxon>
        <taxon>Betaproteobacteria</taxon>
        <taxon>Burkholderiales</taxon>
        <taxon>Comamonadaceae</taxon>
        <taxon>Comamonas</taxon>
    </lineage>
</organism>
<dbReference type="PIRSF" id="PIRSF039032">
    <property type="entry name" value="HigB-2"/>
    <property type="match status" value="1"/>
</dbReference>
<gene>
    <name evidence="1" type="primary">higB-2</name>
    <name evidence="1" type="ORF">DJFAAGMI_01268</name>
</gene>
<evidence type="ECO:0000313" key="2">
    <source>
        <dbReference type="Proteomes" id="UP001647436"/>
    </source>
</evidence>
<accession>A0ABS5LQG6</accession>
<sequence>MFTVIETQAFQKQVADVWTEADRLEFISWIAANPEAGDVIPGADGARKVRWTVQGKGKRGGARVIYFNLSEDEIVLLVAVYTKAERSNILPKEIKRS</sequence>
<comment type="caution">
    <text evidence="1">The sequence shown here is derived from an EMBL/GenBank/DDBJ whole genome shotgun (WGS) entry which is preliminary data.</text>
</comment>
<evidence type="ECO:0000313" key="1">
    <source>
        <dbReference type="EMBL" id="MBS3018536.1"/>
    </source>
</evidence>
<reference evidence="1 2" key="1">
    <citation type="submission" date="2020-03" db="EMBL/GenBank/DDBJ databases">
        <title>The role of nitrogen metabolism on polyethylene biodegradation.</title>
        <authorList>
            <person name="Peixoto J."/>
            <person name="Vizzotto C.S."/>
            <person name="Ramos A."/>
            <person name="Alves G."/>
            <person name="Steindorff A."/>
            <person name="Kruger R."/>
        </authorList>
    </citation>
    <scope>NUCLEOTIDE SEQUENCE [LARGE SCALE GENOMIC DNA]</scope>
    <source>
        <strain evidence="1 2">PE63</strain>
    </source>
</reference>